<feature type="compositionally biased region" description="Acidic residues" evidence="10">
    <location>
        <begin position="7"/>
        <end position="20"/>
    </location>
</feature>
<dbReference type="Proteomes" id="UP000694388">
    <property type="component" value="Unplaced"/>
</dbReference>
<keyword evidence="9" id="KW-0862">Zinc</keyword>
<evidence type="ECO:0000256" key="3">
    <source>
        <dbReference type="ARBA" id="ARBA00012251"/>
    </source>
</evidence>
<dbReference type="PANTHER" id="PTHR11685">
    <property type="entry name" value="RBR FAMILY RING FINGER AND IBR DOMAIN-CONTAINING"/>
    <property type="match status" value="1"/>
</dbReference>
<evidence type="ECO:0000256" key="5">
    <source>
        <dbReference type="ARBA" id="ARBA00022723"/>
    </source>
</evidence>
<dbReference type="InterPro" id="IPR031127">
    <property type="entry name" value="E3_UB_ligase_RBR"/>
</dbReference>
<comment type="catalytic activity">
    <reaction evidence="1">
        <text>[E2 ubiquitin-conjugating enzyme]-S-ubiquitinyl-L-cysteine + [acceptor protein]-L-lysine = [E2 ubiquitin-conjugating enzyme]-L-cysteine + [acceptor protein]-N(6)-ubiquitinyl-L-lysine.</text>
        <dbReference type="EC" id="2.3.2.31"/>
    </reaction>
</comment>
<dbReference type="GO" id="GO:0061630">
    <property type="term" value="F:ubiquitin protein ligase activity"/>
    <property type="evidence" value="ECO:0007669"/>
    <property type="project" value="UniProtKB-EC"/>
</dbReference>
<evidence type="ECO:0000313" key="13">
    <source>
        <dbReference type="Proteomes" id="UP000694388"/>
    </source>
</evidence>
<comment type="similarity">
    <text evidence="2">Belongs to the RBR family. Ariadne subfamily.</text>
</comment>
<feature type="region of interest" description="Disordered" evidence="10">
    <location>
        <begin position="1"/>
        <end position="22"/>
    </location>
</feature>
<keyword evidence="7" id="KW-0863">Zinc-finger</keyword>
<dbReference type="FunFam" id="3.30.40.10:FF:000019">
    <property type="entry name" value="RBR-type E3 ubiquitin transferase"/>
    <property type="match status" value="1"/>
</dbReference>
<keyword evidence="8" id="KW-0833">Ubl conjugation pathway</keyword>
<evidence type="ECO:0000256" key="10">
    <source>
        <dbReference type="SAM" id="MobiDB-lite"/>
    </source>
</evidence>
<reference evidence="12" key="1">
    <citation type="submission" date="2025-05" db="UniProtKB">
        <authorList>
            <consortium name="Ensembl"/>
        </authorList>
    </citation>
    <scope>IDENTIFICATION</scope>
</reference>
<dbReference type="OMA" id="CHQMYQT"/>
<evidence type="ECO:0000256" key="4">
    <source>
        <dbReference type="ARBA" id="ARBA00022679"/>
    </source>
</evidence>
<dbReference type="InterPro" id="IPR002867">
    <property type="entry name" value="IBR_dom"/>
</dbReference>
<dbReference type="CDD" id="cd16773">
    <property type="entry name" value="RING-HC_RBR_TRIAD1"/>
    <property type="match status" value="1"/>
</dbReference>
<evidence type="ECO:0000256" key="9">
    <source>
        <dbReference type="ARBA" id="ARBA00022833"/>
    </source>
</evidence>
<dbReference type="InterPro" id="IPR044066">
    <property type="entry name" value="TRIAD_supradom"/>
</dbReference>
<sequence>MNNQTEDMSDDGDVDDDCSDYDGQVDIQHYYQDADRDVEEADKEFDPEEYHFVCLSRREAERLLHKHEMEAAALLEVQPDVAKLVLCHFHWRLSEIADRCKYGRNKILIDAFVKNGTTGRSSGTQCAVCLQSTRLDRLFSLACQHAFCRPCWEQHCQLLVRDGCGVDVTCMAQDCFVRAPETFVLPLLGEDELREKYQKFLLRDYIESHFQLQMCPGIDCPSVVEVVEPKARRVVCSRCDQAFCFRCRQMYHAPTDCHTIRKWLTKCADDSETANYISAHTKDCPKCHICIEKNGGCNHMQCCKCKHAMLEKRKTFGPLHLRNCSMEKLKLGTCEVLLIGNKCDFFFTSANEGEEGYVFTPFCVFFCLFVCRISQKVADGSGCNFVDRLSV</sequence>
<keyword evidence="5" id="KW-0479">Metal-binding</keyword>
<name>A0A8C4NFT5_EPTBU</name>
<dbReference type="Pfam" id="PF01485">
    <property type="entry name" value="IBR"/>
    <property type="match status" value="1"/>
</dbReference>
<dbReference type="Ensembl" id="ENSEBUT00000005788.1">
    <property type="protein sequence ID" value="ENSEBUP00000005350.1"/>
    <property type="gene ID" value="ENSEBUG00000003651.1"/>
</dbReference>
<dbReference type="GeneTree" id="ENSGT00940000154875"/>
<dbReference type="InterPro" id="IPR013087">
    <property type="entry name" value="Znf_C2H2_type"/>
</dbReference>
<evidence type="ECO:0000256" key="7">
    <source>
        <dbReference type="ARBA" id="ARBA00022771"/>
    </source>
</evidence>
<dbReference type="CDD" id="cd20344">
    <property type="entry name" value="BRcat_RBR_TRIAD1"/>
    <property type="match status" value="1"/>
</dbReference>
<proteinExistence type="inferred from homology"/>
<evidence type="ECO:0000256" key="1">
    <source>
        <dbReference type="ARBA" id="ARBA00001798"/>
    </source>
</evidence>
<dbReference type="InterPro" id="IPR047555">
    <property type="entry name" value="BRcat_RBR_TRIAD1"/>
</dbReference>
<evidence type="ECO:0000256" key="2">
    <source>
        <dbReference type="ARBA" id="ARBA00005884"/>
    </source>
</evidence>
<keyword evidence="4" id="KW-0808">Transferase</keyword>
<keyword evidence="6" id="KW-0677">Repeat</keyword>
<evidence type="ECO:0000313" key="12">
    <source>
        <dbReference type="Ensembl" id="ENSEBUP00000005350.1"/>
    </source>
</evidence>
<feature type="domain" description="RING-type" evidence="11">
    <location>
        <begin position="122"/>
        <end position="328"/>
    </location>
</feature>
<evidence type="ECO:0000259" key="11">
    <source>
        <dbReference type="PROSITE" id="PS51873"/>
    </source>
</evidence>
<dbReference type="Ensembl" id="ENSEBUT00000005809.1">
    <property type="protein sequence ID" value="ENSEBUP00000005371.1"/>
    <property type="gene ID" value="ENSEBUG00000003651.1"/>
</dbReference>
<organism evidence="12 13">
    <name type="scientific">Eptatretus burgeri</name>
    <name type="common">Inshore hagfish</name>
    <dbReference type="NCBI Taxonomy" id="7764"/>
    <lineage>
        <taxon>Eukaryota</taxon>
        <taxon>Metazoa</taxon>
        <taxon>Chordata</taxon>
        <taxon>Craniata</taxon>
        <taxon>Vertebrata</taxon>
        <taxon>Cyclostomata</taxon>
        <taxon>Myxini</taxon>
        <taxon>Myxiniformes</taxon>
        <taxon>Myxinidae</taxon>
        <taxon>Eptatretinae</taxon>
        <taxon>Eptatretus</taxon>
    </lineage>
</organism>
<protein>
    <recommendedName>
        <fullName evidence="3">RBR-type E3 ubiquitin transferase</fullName>
        <ecNumber evidence="3">2.3.2.31</ecNumber>
    </recommendedName>
</protein>
<dbReference type="Gene3D" id="2.20.25.20">
    <property type="match status" value="1"/>
</dbReference>
<dbReference type="SUPFAM" id="SSF57850">
    <property type="entry name" value="RING/U-box"/>
    <property type="match status" value="3"/>
</dbReference>
<evidence type="ECO:0000256" key="8">
    <source>
        <dbReference type="ARBA" id="ARBA00022786"/>
    </source>
</evidence>
<evidence type="ECO:0000256" key="6">
    <source>
        <dbReference type="ARBA" id="ARBA00022737"/>
    </source>
</evidence>
<dbReference type="InterPro" id="IPR013083">
    <property type="entry name" value="Znf_RING/FYVE/PHD"/>
</dbReference>
<dbReference type="PROSITE" id="PS00028">
    <property type="entry name" value="ZINC_FINGER_C2H2_1"/>
    <property type="match status" value="1"/>
</dbReference>
<dbReference type="GO" id="GO:0016567">
    <property type="term" value="P:protein ubiquitination"/>
    <property type="evidence" value="ECO:0007669"/>
    <property type="project" value="InterPro"/>
</dbReference>
<dbReference type="PROSITE" id="PS51873">
    <property type="entry name" value="TRIAD"/>
    <property type="match status" value="1"/>
</dbReference>
<dbReference type="SMART" id="SM00647">
    <property type="entry name" value="IBR"/>
    <property type="match status" value="1"/>
</dbReference>
<dbReference type="EC" id="2.3.2.31" evidence="3"/>
<accession>A0A8C4NFT5</accession>
<dbReference type="GO" id="GO:0008270">
    <property type="term" value="F:zinc ion binding"/>
    <property type="evidence" value="ECO:0007669"/>
    <property type="project" value="UniProtKB-KW"/>
</dbReference>
<dbReference type="Gene3D" id="1.20.120.1750">
    <property type="match status" value="1"/>
</dbReference>
<dbReference type="Pfam" id="PF26000">
    <property type="entry name" value="UBA_ARIH2_N"/>
    <property type="match status" value="1"/>
</dbReference>
<keyword evidence="13" id="KW-1185">Reference proteome</keyword>
<dbReference type="Gene3D" id="3.30.40.10">
    <property type="entry name" value="Zinc/RING finger domain, C3HC4 (zinc finger)"/>
    <property type="match status" value="1"/>
</dbReference>
<dbReference type="AlphaFoldDB" id="A0A8C4NFT5"/>